<dbReference type="EMBL" id="CP001681">
    <property type="protein sequence ID" value="ACU04610.1"/>
    <property type="molecule type" value="Genomic_DNA"/>
</dbReference>
<evidence type="ECO:0000313" key="4">
    <source>
        <dbReference type="EMBL" id="ACU04610.1"/>
    </source>
</evidence>
<evidence type="ECO:0000256" key="1">
    <source>
        <dbReference type="ARBA" id="ARBA00008635"/>
    </source>
</evidence>
<keyword evidence="5" id="KW-1185">Reference proteome</keyword>
<sequence>MLRQFSKYNNWANSLLLTALKENESAVPGSCIRLFSHIANAQTIWVARINGFEPAVTVWQVHDLKTCALLLEKSADALAQIAYPDIPDSRIITYKTFTGDSYETAVADILLHVCNHGTYHRAQIAKDMKLNNLEPVNTDYIQFVRLH</sequence>
<dbReference type="HOGENOM" id="CLU_101283_3_0_10"/>
<evidence type="ECO:0000313" key="5">
    <source>
        <dbReference type="Proteomes" id="UP000000852"/>
    </source>
</evidence>
<dbReference type="PANTHER" id="PTHR37302">
    <property type="entry name" value="SLR1116 PROTEIN"/>
    <property type="match status" value="1"/>
</dbReference>
<dbReference type="STRING" id="485917.Phep_2406"/>
<name>C6XZB4_PEDHD</name>
<organism evidence="4 5">
    <name type="scientific">Pedobacter heparinus (strain ATCC 13125 / DSM 2366 / CIP 104194 / JCM 7457 / NBRC 12017 / NCIMB 9290 / NRRL B-14731 / HIM 762-3)</name>
    <dbReference type="NCBI Taxonomy" id="485917"/>
    <lineage>
        <taxon>Bacteria</taxon>
        <taxon>Pseudomonadati</taxon>
        <taxon>Bacteroidota</taxon>
        <taxon>Sphingobacteriia</taxon>
        <taxon>Sphingobacteriales</taxon>
        <taxon>Sphingobacteriaceae</taxon>
        <taxon>Pedobacter</taxon>
    </lineage>
</organism>
<comment type="similarity">
    <text evidence="1">Belongs to the DinB family.</text>
</comment>
<feature type="binding site" evidence="3">
    <location>
        <position position="37"/>
    </location>
    <ligand>
        <name>a divalent metal cation</name>
        <dbReference type="ChEBI" id="CHEBI:60240"/>
    </ligand>
</feature>
<dbReference type="InterPro" id="IPR034660">
    <property type="entry name" value="DinB/YfiT-like"/>
</dbReference>
<dbReference type="Pfam" id="PF05163">
    <property type="entry name" value="DinB"/>
    <property type="match status" value="1"/>
</dbReference>
<proteinExistence type="inferred from homology"/>
<dbReference type="InterPro" id="IPR007837">
    <property type="entry name" value="DinB"/>
</dbReference>
<protein>
    <submittedName>
        <fullName evidence="4">DinB family protein</fullName>
    </submittedName>
</protein>
<evidence type="ECO:0000256" key="3">
    <source>
        <dbReference type="PIRSR" id="PIRSR607837-1"/>
    </source>
</evidence>
<evidence type="ECO:0000256" key="2">
    <source>
        <dbReference type="ARBA" id="ARBA00022723"/>
    </source>
</evidence>
<dbReference type="KEGG" id="phe:Phep_2406"/>
<dbReference type="AlphaFoldDB" id="C6XZB4"/>
<dbReference type="eggNOG" id="COG2318">
    <property type="taxonomic scope" value="Bacteria"/>
</dbReference>
<dbReference type="PANTHER" id="PTHR37302:SF3">
    <property type="entry name" value="DAMAGE-INDUCIBLE PROTEIN DINB"/>
    <property type="match status" value="1"/>
</dbReference>
<dbReference type="Proteomes" id="UP000000852">
    <property type="component" value="Chromosome"/>
</dbReference>
<reference evidence="4 5" key="1">
    <citation type="journal article" date="2009" name="Stand. Genomic Sci.">
        <title>Complete genome sequence of Pedobacter heparinus type strain (HIM 762-3).</title>
        <authorList>
            <person name="Han C."/>
            <person name="Spring S."/>
            <person name="Lapidus A."/>
            <person name="Del Rio T.G."/>
            <person name="Tice H."/>
            <person name="Copeland A."/>
            <person name="Cheng J.F."/>
            <person name="Lucas S."/>
            <person name="Chen F."/>
            <person name="Nolan M."/>
            <person name="Bruce D."/>
            <person name="Goodwin L."/>
            <person name="Pitluck S."/>
            <person name="Ivanova N."/>
            <person name="Mavromatis K."/>
            <person name="Mikhailova N."/>
            <person name="Pati A."/>
            <person name="Chen A."/>
            <person name="Palaniappan K."/>
            <person name="Land M."/>
            <person name="Hauser L."/>
            <person name="Chang Y.J."/>
            <person name="Jeffries C.C."/>
            <person name="Saunders E."/>
            <person name="Chertkov O."/>
            <person name="Brettin T."/>
            <person name="Goker M."/>
            <person name="Rohde M."/>
            <person name="Bristow J."/>
            <person name="Eisen J.A."/>
            <person name="Markowitz V."/>
            <person name="Hugenholtz P."/>
            <person name="Kyrpides N.C."/>
            <person name="Klenk H.P."/>
            <person name="Detter J.C."/>
        </authorList>
    </citation>
    <scope>NUCLEOTIDE SEQUENCE [LARGE SCALE GENOMIC DNA]</scope>
    <source>
        <strain evidence="5">ATCC 13125 / DSM 2366 / CIP 104194 / JCM 7457 / NBRC 12017 / NCIMB 9290 / NRRL B-14731 / HIM 762-3</strain>
    </source>
</reference>
<dbReference type="SUPFAM" id="SSF109854">
    <property type="entry name" value="DinB/YfiT-like putative metalloenzymes"/>
    <property type="match status" value="1"/>
</dbReference>
<keyword evidence="2 3" id="KW-0479">Metal-binding</keyword>
<gene>
    <name evidence="4" type="ordered locus">Phep_2406</name>
</gene>
<dbReference type="OrthoDB" id="9811413at2"/>
<dbReference type="Gene3D" id="1.20.120.450">
    <property type="entry name" value="dinb family like domain"/>
    <property type="match status" value="1"/>
</dbReference>
<feature type="binding site" evidence="3">
    <location>
        <position position="116"/>
    </location>
    <ligand>
        <name>a divalent metal cation</name>
        <dbReference type="ChEBI" id="CHEBI:60240"/>
    </ligand>
</feature>
<feature type="binding site" evidence="3">
    <location>
        <position position="120"/>
    </location>
    <ligand>
        <name>a divalent metal cation</name>
        <dbReference type="ChEBI" id="CHEBI:60240"/>
    </ligand>
</feature>
<dbReference type="GO" id="GO:0046872">
    <property type="term" value="F:metal ion binding"/>
    <property type="evidence" value="ECO:0007669"/>
    <property type="project" value="UniProtKB-KW"/>
</dbReference>
<dbReference type="RefSeq" id="WP_015808222.1">
    <property type="nucleotide sequence ID" value="NC_013061.1"/>
</dbReference>
<accession>C6XZB4</accession>